<sequence length="536" mass="60831">MPSCGTIATLLHASWGRVGDEQTELHGYAILQHGLPTKTCNRGSQGVAIMLSPEGRKAWEAAGSEIKHYGTHAMAIRLKFMDDRGESTQVVLGCGYAPVGAAPLEERTEFLNSLSRIVSNVENREVLIITVDANASLGTKTCTSDRVLEKWGLPHVNDAGRDTHDFLATHGLCAPSRFFEKKHFHTWRHPRSKLPHQIDHFFTFQRDLKRVVDAGISPMMAVESDHTPISLRIRVARNLKKNIPKVPRTRICRERLNEDFTRRKFRDVVRRQLEGEQLEGKQSMEPLTRALDTAAKEVLTSGERSQPGWFQTYADVLKPLIARRNLCLTRVDTSNTVTDRENLRQSRRKLGHEVRPARQMWLDSRLTVLNDMDSSHKTPAVYWNEVKLIKRGMGDVTKMTVMSLKDPETGKPCKSPEENGEVLKKHFQKLYAKESSFDFKVIDEMRQREERPAMDRVPTDEEVKRHCLRAKSGKAPGDNSIPAEFLQALTEEADTLEMLTQVITGFWISGDTMPTLIEDLNPKPRAPPEPHQGWKV</sequence>
<accession>A0A7S2BAE4</accession>
<gene>
    <name evidence="1" type="ORF">DSPE1174_LOCUS6623</name>
</gene>
<evidence type="ECO:0000313" key="1">
    <source>
        <dbReference type="EMBL" id="CAD9391274.1"/>
    </source>
</evidence>
<dbReference type="AlphaFoldDB" id="A0A7S2BAE4"/>
<dbReference type="SUPFAM" id="SSF56219">
    <property type="entry name" value="DNase I-like"/>
    <property type="match status" value="1"/>
</dbReference>
<reference evidence="1" key="1">
    <citation type="submission" date="2021-01" db="EMBL/GenBank/DDBJ databases">
        <authorList>
            <person name="Corre E."/>
            <person name="Pelletier E."/>
            <person name="Niang G."/>
            <person name="Scheremetjew M."/>
            <person name="Finn R."/>
            <person name="Kale V."/>
            <person name="Holt S."/>
            <person name="Cochrane G."/>
            <person name="Meng A."/>
            <person name="Brown T."/>
            <person name="Cohen L."/>
        </authorList>
    </citation>
    <scope>NUCLEOTIDE SEQUENCE</scope>
    <source>
        <strain evidence="1">CCMP1381</strain>
    </source>
</reference>
<dbReference type="EMBL" id="HBGS01012548">
    <property type="protein sequence ID" value="CAD9391274.1"/>
    <property type="molecule type" value="Transcribed_RNA"/>
</dbReference>
<name>A0A7S2BAE4_9STRA</name>
<dbReference type="Gene3D" id="3.60.10.10">
    <property type="entry name" value="Endonuclease/exonuclease/phosphatase"/>
    <property type="match status" value="1"/>
</dbReference>
<dbReference type="InterPro" id="IPR036691">
    <property type="entry name" value="Endo/exonu/phosph_ase_sf"/>
</dbReference>
<proteinExistence type="predicted"/>
<protein>
    <recommendedName>
        <fullName evidence="2">Endonuclease/exonuclease/phosphatase domain-containing protein</fullName>
    </recommendedName>
</protein>
<organism evidence="1">
    <name type="scientific">Octactis speculum</name>
    <dbReference type="NCBI Taxonomy" id="3111310"/>
    <lineage>
        <taxon>Eukaryota</taxon>
        <taxon>Sar</taxon>
        <taxon>Stramenopiles</taxon>
        <taxon>Ochrophyta</taxon>
        <taxon>Dictyochophyceae</taxon>
        <taxon>Dictyochales</taxon>
        <taxon>Dictyochaceae</taxon>
        <taxon>Octactis</taxon>
    </lineage>
</organism>
<evidence type="ECO:0008006" key="2">
    <source>
        <dbReference type="Google" id="ProtNLM"/>
    </source>
</evidence>